<protein>
    <submittedName>
        <fullName evidence="14">F-box protein 5</fullName>
    </submittedName>
</protein>
<keyword evidence="15" id="KW-1185">Reference proteome</keyword>
<dbReference type="Gene3D" id="2.20.25.20">
    <property type="match status" value="1"/>
</dbReference>
<feature type="region of interest" description="Disordered" evidence="12">
    <location>
        <begin position="284"/>
        <end position="308"/>
    </location>
</feature>
<comment type="subcellular location">
    <subcellularLocation>
        <location evidence="2">Cytoplasm</location>
    </subcellularLocation>
    <subcellularLocation>
        <location evidence="1">Nucleus</location>
    </subcellularLocation>
</comment>
<dbReference type="Gene3D" id="1.20.1280.50">
    <property type="match status" value="1"/>
</dbReference>
<keyword evidence="7" id="KW-0498">Mitosis</keyword>
<evidence type="ECO:0000256" key="6">
    <source>
        <dbReference type="ARBA" id="ARBA00022771"/>
    </source>
</evidence>
<keyword evidence="4" id="KW-0963">Cytoplasm</keyword>
<sequence length="308" mass="34262">MKCPRYEAAESRLLHLKASPGRSPHHQTPVPPHNKENSTDGTLDEGLEDSGYLSLHNKEERTLSSTPADRHEDPNLPILKFQQAVCEELSRSYQKNKRYDWSVVAKVAEHHFLDRVIGGKMGREYVDVFSSLLSRNTWSILGHILSLLGDLDLISCKKVSRTWWRIICEDRVARSRCQRAEQLLRVSRRRSCGLTRDVSRSRLVLSRVQPLASSCTPSASSSSSAAAGLKLHESLRPCRRCGSPATHSSVAQRSTCTRLSCSFDFCSCCGGALHGSTPCRPLRPHPSTPSTAPIVLGGARSKRNLRRL</sequence>
<organism evidence="14 15">
    <name type="scientific">Cyclopterus lumpus</name>
    <name type="common">Lumpsucker</name>
    <dbReference type="NCBI Taxonomy" id="8103"/>
    <lineage>
        <taxon>Eukaryota</taxon>
        <taxon>Metazoa</taxon>
        <taxon>Chordata</taxon>
        <taxon>Craniata</taxon>
        <taxon>Vertebrata</taxon>
        <taxon>Euteleostomi</taxon>
        <taxon>Actinopterygii</taxon>
        <taxon>Neopterygii</taxon>
        <taxon>Teleostei</taxon>
        <taxon>Neoteleostei</taxon>
        <taxon>Acanthomorphata</taxon>
        <taxon>Eupercaria</taxon>
        <taxon>Perciformes</taxon>
        <taxon>Cottioidei</taxon>
        <taxon>Cottales</taxon>
        <taxon>Cyclopteridae</taxon>
        <taxon>Cyclopterus</taxon>
    </lineage>
</organism>
<reference evidence="14" key="2">
    <citation type="submission" date="2025-09" db="UniProtKB">
        <authorList>
            <consortium name="Ensembl"/>
        </authorList>
    </citation>
    <scope>IDENTIFICATION</scope>
</reference>
<dbReference type="AlphaFoldDB" id="A0A8C2WQY1"/>
<evidence type="ECO:0000259" key="13">
    <source>
        <dbReference type="PROSITE" id="PS51872"/>
    </source>
</evidence>
<dbReference type="GO" id="GO:0007088">
    <property type="term" value="P:regulation of mitotic nuclear division"/>
    <property type="evidence" value="ECO:0007669"/>
    <property type="project" value="InterPro"/>
</dbReference>
<dbReference type="GO" id="GO:0005634">
    <property type="term" value="C:nucleus"/>
    <property type="evidence" value="ECO:0007669"/>
    <property type="project" value="UniProtKB-SubCell"/>
</dbReference>
<evidence type="ECO:0000256" key="9">
    <source>
        <dbReference type="ARBA" id="ARBA00022833"/>
    </source>
</evidence>
<keyword evidence="6 11" id="KW-0863">Zinc-finger</keyword>
<evidence type="ECO:0000313" key="14">
    <source>
        <dbReference type="Ensembl" id="ENSCLMP00005004316.1"/>
    </source>
</evidence>
<keyword evidence="7" id="KW-0132">Cell division</keyword>
<dbReference type="GO" id="GO:0016567">
    <property type="term" value="P:protein ubiquitination"/>
    <property type="evidence" value="ECO:0007669"/>
    <property type="project" value="UniProtKB-UniPathway"/>
</dbReference>
<evidence type="ECO:0000313" key="15">
    <source>
        <dbReference type="Proteomes" id="UP000694565"/>
    </source>
</evidence>
<dbReference type="GO" id="GO:0008270">
    <property type="term" value="F:zinc ion binding"/>
    <property type="evidence" value="ECO:0007669"/>
    <property type="project" value="UniProtKB-KW"/>
</dbReference>
<evidence type="ECO:0000256" key="1">
    <source>
        <dbReference type="ARBA" id="ARBA00004123"/>
    </source>
</evidence>
<evidence type="ECO:0000256" key="5">
    <source>
        <dbReference type="ARBA" id="ARBA00022723"/>
    </source>
</evidence>
<feature type="compositionally biased region" description="Basic and acidic residues" evidence="12">
    <location>
        <begin position="1"/>
        <end position="13"/>
    </location>
</feature>
<comment type="pathway">
    <text evidence="3">Protein modification; protein ubiquitination.</text>
</comment>
<accession>A0A8C2WQY1</accession>
<evidence type="ECO:0000256" key="7">
    <source>
        <dbReference type="ARBA" id="ARBA00022776"/>
    </source>
</evidence>
<dbReference type="GO" id="GO:0045835">
    <property type="term" value="P:negative regulation of meiotic nuclear division"/>
    <property type="evidence" value="ECO:0007669"/>
    <property type="project" value="InterPro"/>
</dbReference>
<dbReference type="PANTHER" id="PTHR15493:SF8">
    <property type="entry name" value="F-BOX ONLY PROTEIN 5"/>
    <property type="match status" value="1"/>
</dbReference>
<dbReference type="GeneTree" id="ENSGT00530000063692"/>
<dbReference type="GO" id="GO:0005737">
    <property type="term" value="C:cytoplasm"/>
    <property type="evidence" value="ECO:0007669"/>
    <property type="project" value="UniProtKB-SubCell"/>
</dbReference>
<feature type="domain" description="ZBR-type" evidence="13">
    <location>
        <begin position="234"/>
        <end position="282"/>
    </location>
</feature>
<evidence type="ECO:0000256" key="11">
    <source>
        <dbReference type="PROSITE-ProRule" id="PRU01220"/>
    </source>
</evidence>
<dbReference type="PANTHER" id="PTHR15493">
    <property type="entry name" value="F-BOX ONLY PROTEIN 5 AND 43"/>
    <property type="match status" value="1"/>
</dbReference>
<dbReference type="InterPro" id="IPR036047">
    <property type="entry name" value="F-box-like_dom_sf"/>
</dbReference>
<evidence type="ECO:0000256" key="4">
    <source>
        <dbReference type="ARBA" id="ARBA00022490"/>
    </source>
</evidence>
<feature type="region of interest" description="Disordered" evidence="12">
    <location>
        <begin position="1"/>
        <end position="49"/>
    </location>
</feature>
<proteinExistence type="predicted"/>
<dbReference type="Ensembl" id="ENSCLMT00005004657.1">
    <property type="protein sequence ID" value="ENSCLMP00005004316.1"/>
    <property type="gene ID" value="ENSCLMG00005002390.1"/>
</dbReference>
<keyword evidence="5" id="KW-0479">Metal-binding</keyword>
<keyword evidence="8" id="KW-0833">Ubl conjugation pathway</keyword>
<evidence type="ECO:0000256" key="3">
    <source>
        <dbReference type="ARBA" id="ARBA00004906"/>
    </source>
</evidence>
<dbReference type="InterPro" id="IPR047147">
    <property type="entry name" value="FBX5_43"/>
</dbReference>
<keyword evidence="9" id="KW-0862">Zinc</keyword>
<evidence type="ECO:0000256" key="8">
    <source>
        <dbReference type="ARBA" id="ARBA00022786"/>
    </source>
</evidence>
<dbReference type="Proteomes" id="UP000694565">
    <property type="component" value="Unplaced"/>
</dbReference>
<dbReference type="PROSITE" id="PS51872">
    <property type="entry name" value="ZF_ZBR"/>
    <property type="match status" value="1"/>
</dbReference>
<dbReference type="SUPFAM" id="SSF81383">
    <property type="entry name" value="F-box domain"/>
    <property type="match status" value="1"/>
</dbReference>
<reference evidence="14" key="1">
    <citation type="submission" date="2025-08" db="UniProtKB">
        <authorList>
            <consortium name="Ensembl"/>
        </authorList>
    </citation>
    <scope>IDENTIFICATION</scope>
</reference>
<evidence type="ECO:0000256" key="2">
    <source>
        <dbReference type="ARBA" id="ARBA00004496"/>
    </source>
</evidence>
<keyword evidence="10" id="KW-0539">Nucleus</keyword>
<dbReference type="CDD" id="cd20348">
    <property type="entry name" value="BRcat_RBR_EMI"/>
    <property type="match status" value="1"/>
</dbReference>
<evidence type="ECO:0000256" key="12">
    <source>
        <dbReference type="SAM" id="MobiDB-lite"/>
    </source>
</evidence>
<dbReference type="UniPathway" id="UPA00143"/>
<dbReference type="InterPro" id="IPR044064">
    <property type="entry name" value="ZF_ZBR"/>
</dbReference>
<name>A0A8C2WQY1_CYCLU</name>
<keyword evidence="7" id="KW-0131">Cell cycle</keyword>
<evidence type="ECO:0000256" key="10">
    <source>
        <dbReference type="ARBA" id="ARBA00023242"/>
    </source>
</evidence>